<comment type="caution">
    <text evidence="1">The sequence shown here is derived from an EMBL/GenBank/DDBJ whole genome shotgun (WGS) entry which is preliminary data.</text>
</comment>
<sequence>MPPKKKGGKNSKPEWMSPELYDLSLNLPKLQEFWSGELKESKGKDKDKPQITISRTQAGLFILQLLYPNNKQGKAKRQESVKLGVVEVIADPKQPAIVPAVLSSLQNHESAPLKAALCSFMRVLTKYEETSLRLWRYLKDWDWAPLIQCLCLQDVSQLGGRNAAYDTMAILDSFCSHPKGDIGNSACTAVVKADGIRAIVDVLYNKVSHPLARAAGLSVLNQIMRRSPAATCEEVMMSAGGLMPCVSLLDHPVVPLINKAHAAGTYKDGKGFPLDHIVMNFVLWPVVSVLDHPVVPLIRKAYAAG</sequence>
<evidence type="ECO:0000313" key="2">
    <source>
        <dbReference type="Proteomes" id="UP000815325"/>
    </source>
</evidence>
<dbReference type="Gene3D" id="1.25.10.10">
    <property type="entry name" value="Leucine-rich Repeat Variant"/>
    <property type="match status" value="1"/>
</dbReference>
<accession>A0ABQ7G209</accession>
<dbReference type="InterPro" id="IPR016024">
    <property type="entry name" value="ARM-type_fold"/>
</dbReference>
<dbReference type="SUPFAM" id="SSF48371">
    <property type="entry name" value="ARM repeat"/>
    <property type="match status" value="1"/>
</dbReference>
<proteinExistence type="predicted"/>
<keyword evidence="2" id="KW-1185">Reference proteome</keyword>
<reference evidence="1" key="1">
    <citation type="submission" date="2017-08" db="EMBL/GenBank/DDBJ databases">
        <authorList>
            <person name="Polle J.E."/>
            <person name="Barry K."/>
            <person name="Cushman J."/>
            <person name="Schmutz J."/>
            <person name="Tran D."/>
            <person name="Hathwaick L.T."/>
            <person name="Yim W.C."/>
            <person name="Jenkins J."/>
            <person name="Mckie-Krisberg Z.M."/>
            <person name="Prochnik S."/>
            <person name="Lindquist E."/>
            <person name="Dockter R.B."/>
            <person name="Adam C."/>
            <person name="Molina H."/>
            <person name="Bunkerborg J."/>
            <person name="Jin E."/>
            <person name="Buchheim M."/>
            <person name="Magnuson J."/>
        </authorList>
    </citation>
    <scope>NUCLEOTIDE SEQUENCE</scope>
    <source>
        <strain evidence="1">CCAP 19/18</strain>
    </source>
</reference>
<evidence type="ECO:0000313" key="1">
    <source>
        <dbReference type="EMBL" id="KAF5828620.1"/>
    </source>
</evidence>
<gene>
    <name evidence="1" type="ORF">DUNSADRAFT_17309</name>
</gene>
<dbReference type="EMBL" id="MU070270">
    <property type="protein sequence ID" value="KAF5828620.1"/>
    <property type="molecule type" value="Genomic_DNA"/>
</dbReference>
<organism evidence="1 2">
    <name type="scientific">Dunaliella salina</name>
    <name type="common">Green alga</name>
    <name type="synonym">Protococcus salinus</name>
    <dbReference type="NCBI Taxonomy" id="3046"/>
    <lineage>
        <taxon>Eukaryota</taxon>
        <taxon>Viridiplantae</taxon>
        <taxon>Chlorophyta</taxon>
        <taxon>core chlorophytes</taxon>
        <taxon>Chlorophyceae</taxon>
        <taxon>CS clade</taxon>
        <taxon>Chlamydomonadales</taxon>
        <taxon>Dunaliellaceae</taxon>
        <taxon>Dunaliella</taxon>
    </lineage>
</organism>
<protein>
    <submittedName>
        <fullName evidence="1">Uncharacterized protein</fullName>
    </submittedName>
</protein>
<name>A0ABQ7G209_DUNSA</name>
<dbReference type="Proteomes" id="UP000815325">
    <property type="component" value="Unassembled WGS sequence"/>
</dbReference>
<dbReference type="InterPro" id="IPR011989">
    <property type="entry name" value="ARM-like"/>
</dbReference>